<feature type="chain" id="PRO_5007283773" evidence="1">
    <location>
        <begin position="27"/>
        <end position="177"/>
    </location>
</feature>
<dbReference type="EMBL" id="GEFH01002577">
    <property type="protein sequence ID" value="JAP66004.1"/>
    <property type="molecule type" value="mRNA"/>
</dbReference>
<dbReference type="SUPFAM" id="SSF50814">
    <property type="entry name" value="Lipocalins"/>
    <property type="match status" value="1"/>
</dbReference>
<keyword evidence="1" id="KW-0732">Signal</keyword>
<evidence type="ECO:0000256" key="1">
    <source>
        <dbReference type="SAM" id="SignalP"/>
    </source>
</evidence>
<protein>
    <submittedName>
        <fullName evidence="2">Uncharacterized protein</fullName>
    </submittedName>
</protein>
<evidence type="ECO:0000313" key="2">
    <source>
        <dbReference type="EMBL" id="JAP66004.1"/>
    </source>
</evidence>
<feature type="non-terminal residue" evidence="2">
    <location>
        <position position="1"/>
    </location>
</feature>
<dbReference type="InterPro" id="IPR012674">
    <property type="entry name" value="Calycin"/>
</dbReference>
<sequence>LYRRAMVRCEFAILFVLCAVAHVVQAGELYQALDTQDDIWILRRSYRLDHTCVRARKVSLTTSNYTFQQSYKDAQGNEVQHTLYAKLHDGENPPYMTVSQKQGSKSGMKYTLELWDSNDKCGVLTLTLGGKKQCEIHVWDGHVEGQSTQCDEKYSEICSGSSHQVYFPTCKQAGKDN</sequence>
<reference evidence="2" key="1">
    <citation type="journal article" date="2017" name="Ticks Tick Borne Dis.">
        <title>An insight into the sialome of Hyalomma excavatum.</title>
        <authorList>
            <person name="Ribeiro J.M."/>
            <person name="Slovak M."/>
            <person name="Francischetti I.M."/>
        </authorList>
    </citation>
    <scope>NUCLEOTIDE SEQUENCE</scope>
    <source>
        <strain evidence="2">Samish</strain>
        <tissue evidence="2">Salivary glands</tissue>
    </source>
</reference>
<dbReference type="AlphaFoldDB" id="A0A131XER4"/>
<name>A0A131XER4_9ACAR</name>
<proteinExistence type="evidence at transcript level"/>
<organism evidence="2">
    <name type="scientific">Hyalomma excavatum</name>
    <dbReference type="NCBI Taxonomy" id="257692"/>
    <lineage>
        <taxon>Eukaryota</taxon>
        <taxon>Metazoa</taxon>
        <taxon>Ecdysozoa</taxon>
        <taxon>Arthropoda</taxon>
        <taxon>Chelicerata</taxon>
        <taxon>Arachnida</taxon>
        <taxon>Acari</taxon>
        <taxon>Parasitiformes</taxon>
        <taxon>Ixodida</taxon>
        <taxon>Ixodoidea</taxon>
        <taxon>Ixodidae</taxon>
        <taxon>Hyalomminae</taxon>
        <taxon>Hyalomma</taxon>
    </lineage>
</organism>
<accession>A0A131XER4</accession>
<dbReference type="Gene3D" id="2.40.128.20">
    <property type="match status" value="1"/>
</dbReference>
<feature type="signal peptide" evidence="1">
    <location>
        <begin position="1"/>
        <end position="26"/>
    </location>
</feature>